<proteinExistence type="predicted"/>
<comment type="caution">
    <text evidence="1">The sequence shown here is derived from an EMBL/GenBank/DDBJ whole genome shotgun (WGS) entry which is preliminary data.</text>
</comment>
<dbReference type="RefSeq" id="WP_408078283.1">
    <property type="nucleotide sequence ID" value="NZ_JBELQC010000001.1"/>
</dbReference>
<gene>
    <name evidence="1" type="ORF">ABS767_10405</name>
</gene>
<name>A0ABW8YN85_9SPHN</name>
<sequence>MLLRFVQAGMGEGERGIPFGGERGVPGAALGHGRAMEAETSCRLARIAGAAQRGEEGLVLVRLAPVEGAGAGHRTVFRNQFQHCKAQMAVAAHMRSALGP</sequence>
<evidence type="ECO:0000313" key="1">
    <source>
        <dbReference type="EMBL" id="MFL9841375.1"/>
    </source>
</evidence>
<keyword evidence="2" id="KW-1185">Reference proteome</keyword>
<organism evidence="1 2">
    <name type="scientific">Sphingomonas plantiphila</name>
    <dbReference type="NCBI Taxonomy" id="3163295"/>
    <lineage>
        <taxon>Bacteria</taxon>
        <taxon>Pseudomonadati</taxon>
        <taxon>Pseudomonadota</taxon>
        <taxon>Alphaproteobacteria</taxon>
        <taxon>Sphingomonadales</taxon>
        <taxon>Sphingomonadaceae</taxon>
        <taxon>Sphingomonas</taxon>
    </lineage>
</organism>
<protein>
    <submittedName>
        <fullName evidence="1">Uncharacterized protein</fullName>
    </submittedName>
</protein>
<dbReference type="EMBL" id="JBELQC010000001">
    <property type="protein sequence ID" value="MFL9841375.1"/>
    <property type="molecule type" value="Genomic_DNA"/>
</dbReference>
<reference evidence="1 2" key="1">
    <citation type="submission" date="2024-06" db="EMBL/GenBank/DDBJ databases">
        <authorList>
            <person name="Kaempfer P."/>
            <person name="Viver T."/>
        </authorList>
    </citation>
    <scope>NUCLEOTIDE SEQUENCE [LARGE SCALE GENOMIC DNA]</scope>
    <source>
        <strain evidence="1 2">ST-64</strain>
    </source>
</reference>
<evidence type="ECO:0000313" key="2">
    <source>
        <dbReference type="Proteomes" id="UP001629244"/>
    </source>
</evidence>
<dbReference type="Proteomes" id="UP001629244">
    <property type="component" value="Unassembled WGS sequence"/>
</dbReference>
<accession>A0ABW8YN85</accession>